<evidence type="ECO:0000256" key="5">
    <source>
        <dbReference type="ARBA" id="ARBA00022821"/>
    </source>
</evidence>
<dbReference type="Gene3D" id="1.10.8.430">
    <property type="entry name" value="Helical domain of apoptotic protease-activating factors"/>
    <property type="match status" value="1"/>
</dbReference>
<dbReference type="InterPro" id="IPR058922">
    <property type="entry name" value="WHD_DRP"/>
</dbReference>
<dbReference type="SUPFAM" id="SSF52540">
    <property type="entry name" value="P-loop containing nucleoside triphosphate hydrolases"/>
    <property type="match status" value="1"/>
</dbReference>
<keyword evidence="11" id="KW-1185">Reference proteome</keyword>
<feature type="domain" description="Disease resistance R13L4/SHOC-2-like LRR" evidence="9">
    <location>
        <begin position="542"/>
        <end position="837"/>
    </location>
</feature>
<gene>
    <name evidence="10" type="ORF">EUGRSUZ_L03712</name>
</gene>
<dbReference type="InterPro" id="IPR036388">
    <property type="entry name" value="WH-like_DNA-bd_sf"/>
</dbReference>
<evidence type="ECO:0000256" key="3">
    <source>
        <dbReference type="ARBA" id="ARBA00022737"/>
    </source>
</evidence>
<dbReference type="InterPro" id="IPR002182">
    <property type="entry name" value="NB-ARC"/>
</dbReference>
<evidence type="ECO:0000256" key="4">
    <source>
        <dbReference type="ARBA" id="ARBA00022741"/>
    </source>
</evidence>
<dbReference type="Gene3D" id="3.80.10.10">
    <property type="entry name" value="Ribonuclease Inhibitor"/>
    <property type="match status" value="2"/>
</dbReference>
<name>A0AAD9T8I5_EUCGR</name>
<keyword evidence="6" id="KW-0067">ATP-binding</keyword>
<sequence>FGLRFYLKANVKSLRTTTDKLKAKSKDMLVKVECEVEGGGAQCTEEVAYWLDTVQKFVGRADQILREARERDQIKCLNRCLPPNCWSTYKLGKRVDQMLNEARELQPKEGEFDVVTSPLPPYPVLDMPMDETVGLDISNPNEVWKWVVDEKQAGVIGLYGVGGVGKTTLMRRIEKKLLHANNGFDVVIWALVSKPVNKDRIQDDIRKRLRINNVHWDRWSWDERVHHLCQALTRKKFVLLLDDLWEWLDLSEIGVPRPSLQDRSKVVFTTRQEQVCHQMEADKLFEVPCLTPEKALELFKNKVGKMTIHSHPQIPELAEEVARECKGLPLALIVVGRAMAGRKDLDEWKHAITMLRKKPHKLSGMQEVYQKLAFSYDSLNNPSFQLCFLYCCLFPEDCLISTDYLIELWVGGGLLGDTDDVHILRNEGKYVLSSLKMACLLESGIHRYRKQYVKMHDVIRDMAIWITCDRGRNENKLLVIEKDEDISAEMISKLGKAERVSLWGELIRNIQGTLPACSQLDILLVRDTTLTLVPRGLFDSACLTVLDMSYNYRIKLFPEDICNLICLRYLNLSGTGVCELPREIKNLTRLRWLLLDETGTHFLIPTMAIENLPLNVFSWWKMGERHMPFNQWMGALFNYNFHSYSWNPFPSQSNEKEIIEELNRMQHLTDLSIFVSKASSALKIFQSPNLQRSIRKVGIIGCQDLTNIVISYSPTVGGAFSHLEVLYLESCPMLKEMEITQIIGQAPNHFCFPSLVHVFVQHCGLLDLSWLVCAPKLLTLRVLNCNSLEKIIGDGYVGQESAASGLFSHLRILKIDGLPSLTRIYDQTLPFPHLESLTIYKCP</sequence>
<dbReference type="FunFam" id="1.10.10.10:FF:000322">
    <property type="entry name" value="Probable disease resistance protein At1g63360"/>
    <property type="match status" value="1"/>
</dbReference>
<accession>A0AAD9T8I5</accession>
<dbReference type="PANTHER" id="PTHR33463:SF220">
    <property type="entry name" value="NB-ARC DOMAIN-CONTAINING PROTEIN"/>
    <property type="match status" value="1"/>
</dbReference>
<dbReference type="AlphaFoldDB" id="A0AAD9T8I5"/>
<protein>
    <recommendedName>
        <fullName evidence="12">NB-ARC domain-containing protein</fullName>
    </recommendedName>
</protein>
<evidence type="ECO:0000256" key="6">
    <source>
        <dbReference type="ARBA" id="ARBA00022840"/>
    </source>
</evidence>
<dbReference type="Pfam" id="PF23559">
    <property type="entry name" value="WHD_DRP"/>
    <property type="match status" value="1"/>
</dbReference>
<dbReference type="Gene3D" id="1.10.10.10">
    <property type="entry name" value="Winged helix-like DNA-binding domain superfamily/Winged helix DNA-binding domain"/>
    <property type="match status" value="1"/>
</dbReference>
<dbReference type="SUPFAM" id="SSF52058">
    <property type="entry name" value="L domain-like"/>
    <property type="match status" value="1"/>
</dbReference>
<dbReference type="GO" id="GO:0006952">
    <property type="term" value="P:defense response"/>
    <property type="evidence" value="ECO:0007669"/>
    <property type="project" value="UniProtKB-KW"/>
</dbReference>
<comment type="caution">
    <text evidence="10">The sequence shown here is derived from an EMBL/GenBank/DDBJ whole genome shotgun (WGS) entry which is preliminary data.</text>
</comment>
<evidence type="ECO:0000313" key="10">
    <source>
        <dbReference type="EMBL" id="KAK2630919.1"/>
    </source>
</evidence>
<dbReference type="InterPro" id="IPR055414">
    <property type="entry name" value="LRR_R13L4/SHOC2-like"/>
</dbReference>
<dbReference type="Gene3D" id="3.40.50.300">
    <property type="entry name" value="P-loop containing nucleotide triphosphate hydrolases"/>
    <property type="match status" value="1"/>
</dbReference>
<reference evidence="10 11" key="1">
    <citation type="journal article" date="2014" name="Nature">
        <title>The genome of Eucalyptus grandis.</title>
        <authorList>
            <person name="Myburg A.A."/>
            <person name="Grattapaglia D."/>
            <person name="Tuskan G.A."/>
            <person name="Hellsten U."/>
            <person name="Hayes R.D."/>
            <person name="Grimwood J."/>
            <person name="Jenkins J."/>
            <person name="Lindquist E."/>
            <person name="Tice H."/>
            <person name="Bauer D."/>
            <person name="Goodstein D.M."/>
            <person name="Dubchak I."/>
            <person name="Poliakov A."/>
            <person name="Mizrachi E."/>
            <person name="Kullan A.R."/>
            <person name="Hussey S.G."/>
            <person name="Pinard D."/>
            <person name="van der Merwe K."/>
            <person name="Singh P."/>
            <person name="van Jaarsveld I."/>
            <person name="Silva-Junior O.B."/>
            <person name="Togawa R.C."/>
            <person name="Pappas M.R."/>
            <person name="Faria D.A."/>
            <person name="Sansaloni C.P."/>
            <person name="Petroli C.D."/>
            <person name="Yang X."/>
            <person name="Ranjan P."/>
            <person name="Tschaplinski T.J."/>
            <person name="Ye C.Y."/>
            <person name="Li T."/>
            <person name="Sterck L."/>
            <person name="Vanneste K."/>
            <person name="Murat F."/>
            <person name="Soler M."/>
            <person name="Clemente H.S."/>
            <person name="Saidi N."/>
            <person name="Cassan-Wang H."/>
            <person name="Dunand C."/>
            <person name="Hefer C.A."/>
            <person name="Bornberg-Bauer E."/>
            <person name="Kersting A.R."/>
            <person name="Vining K."/>
            <person name="Amarasinghe V."/>
            <person name="Ranik M."/>
            <person name="Naithani S."/>
            <person name="Elser J."/>
            <person name="Boyd A.E."/>
            <person name="Liston A."/>
            <person name="Spatafora J.W."/>
            <person name="Dharmwardhana P."/>
            <person name="Raja R."/>
            <person name="Sullivan C."/>
            <person name="Romanel E."/>
            <person name="Alves-Ferreira M."/>
            <person name="Kulheim C."/>
            <person name="Foley W."/>
            <person name="Carocha V."/>
            <person name="Paiva J."/>
            <person name="Kudrna D."/>
            <person name="Brommonschenkel S.H."/>
            <person name="Pasquali G."/>
            <person name="Byrne M."/>
            <person name="Rigault P."/>
            <person name="Tibbits J."/>
            <person name="Spokevicius A."/>
            <person name="Jones R.C."/>
            <person name="Steane D.A."/>
            <person name="Vaillancourt R.E."/>
            <person name="Potts B.M."/>
            <person name="Joubert F."/>
            <person name="Barry K."/>
            <person name="Pappas G.J."/>
            <person name="Strauss S.H."/>
            <person name="Jaiswal P."/>
            <person name="Grima-Pettenati J."/>
            <person name="Salse J."/>
            <person name="Van de Peer Y."/>
            <person name="Rokhsar D.S."/>
            <person name="Schmutz J."/>
        </authorList>
    </citation>
    <scope>NUCLEOTIDE SEQUENCE [LARGE SCALE GENOMIC DNA]</scope>
    <source>
        <strain evidence="11">cv. BRASUZ1</strain>
        <tissue evidence="10">Leaf extractions</tissue>
    </source>
</reference>
<feature type="domain" description="NB-ARC" evidence="7">
    <location>
        <begin position="141"/>
        <end position="307"/>
    </location>
</feature>
<keyword evidence="4" id="KW-0547">Nucleotide-binding</keyword>
<dbReference type="Pfam" id="PF23598">
    <property type="entry name" value="LRR_14"/>
    <property type="match status" value="1"/>
</dbReference>
<organism evidence="10 11">
    <name type="scientific">Eucalyptus grandis</name>
    <name type="common">Flooded gum</name>
    <dbReference type="NCBI Taxonomy" id="71139"/>
    <lineage>
        <taxon>Eukaryota</taxon>
        <taxon>Viridiplantae</taxon>
        <taxon>Streptophyta</taxon>
        <taxon>Embryophyta</taxon>
        <taxon>Tracheophyta</taxon>
        <taxon>Spermatophyta</taxon>
        <taxon>Magnoliopsida</taxon>
        <taxon>eudicotyledons</taxon>
        <taxon>Gunneridae</taxon>
        <taxon>Pentapetalae</taxon>
        <taxon>rosids</taxon>
        <taxon>malvids</taxon>
        <taxon>Myrtales</taxon>
        <taxon>Myrtaceae</taxon>
        <taxon>Myrtoideae</taxon>
        <taxon>Eucalypteae</taxon>
        <taxon>Eucalyptus</taxon>
    </lineage>
</organism>
<keyword evidence="2" id="KW-0433">Leucine-rich repeat</keyword>
<dbReference type="InterPro" id="IPR042197">
    <property type="entry name" value="Apaf_helical"/>
</dbReference>
<keyword evidence="5" id="KW-0611">Plant defense</keyword>
<keyword evidence="3" id="KW-0677">Repeat</keyword>
<evidence type="ECO:0000259" key="8">
    <source>
        <dbReference type="Pfam" id="PF23559"/>
    </source>
</evidence>
<dbReference type="InterPro" id="IPR027417">
    <property type="entry name" value="P-loop_NTPase"/>
</dbReference>
<feature type="non-terminal residue" evidence="10">
    <location>
        <position position="843"/>
    </location>
</feature>
<evidence type="ECO:0000259" key="7">
    <source>
        <dbReference type="Pfam" id="PF00931"/>
    </source>
</evidence>
<dbReference type="InterPro" id="IPR050905">
    <property type="entry name" value="Plant_NBS-LRR"/>
</dbReference>
<proteinExistence type="inferred from homology"/>
<evidence type="ECO:0000256" key="1">
    <source>
        <dbReference type="ARBA" id="ARBA00008894"/>
    </source>
</evidence>
<dbReference type="PANTHER" id="PTHR33463">
    <property type="entry name" value="NB-ARC DOMAIN-CONTAINING PROTEIN-RELATED"/>
    <property type="match status" value="1"/>
</dbReference>
<dbReference type="Pfam" id="PF00931">
    <property type="entry name" value="NB-ARC"/>
    <property type="match status" value="1"/>
</dbReference>
<dbReference type="InterPro" id="IPR032675">
    <property type="entry name" value="LRR_dom_sf"/>
</dbReference>
<dbReference type="EMBL" id="MU852613">
    <property type="protein sequence ID" value="KAK2630919.1"/>
    <property type="molecule type" value="Genomic_DNA"/>
</dbReference>
<feature type="domain" description="Disease resistance protein winged helix" evidence="8">
    <location>
        <begin position="393"/>
        <end position="463"/>
    </location>
</feature>
<evidence type="ECO:0008006" key="12">
    <source>
        <dbReference type="Google" id="ProtNLM"/>
    </source>
</evidence>
<evidence type="ECO:0000256" key="2">
    <source>
        <dbReference type="ARBA" id="ARBA00022614"/>
    </source>
</evidence>
<comment type="similarity">
    <text evidence="1">Belongs to the disease resistance NB-LRR family.</text>
</comment>
<dbReference type="FunFam" id="1.10.8.430:FF:000003">
    <property type="entry name" value="Probable disease resistance protein At5g66910"/>
    <property type="match status" value="1"/>
</dbReference>
<dbReference type="FunFam" id="3.40.50.300:FF:001091">
    <property type="entry name" value="Probable disease resistance protein At1g61300"/>
    <property type="match status" value="1"/>
</dbReference>
<evidence type="ECO:0000259" key="9">
    <source>
        <dbReference type="Pfam" id="PF23598"/>
    </source>
</evidence>
<dbReference type="GO" id="GO:0043531">
    <property type="term" value="F:ADP binding"/>
    <property type="evidence" value="ECO:0007669"/>
    <property type="project" value="InterPro"/>
</dbReference>
<feature type="non-terminal residue" evidence="10">
    <location>
        <position position="1"/>
    </location>
</feature>
<dbReference type="GO" id="GO:0005524">
    <property type="term" value="F:ATP binding"/>
    <property type="evidence" value="ECO:0007669"/>
    <property type="project" value="UniProtKB-KW"/>
</dbReference>
<evidence type="ECO:0000313" key="11">
    <source>
        <dbReference type="Proteomes" id="UP000030711"/>
    </source>
</evidence>
<dbReference type="Proteomes" id="UP000030711">
    <property type="component" value="Unassembled WGS sequence"/>
</dbReference>
<dbReference type="PRINTS" id="PR00364">
    <property type="entry name" value="DISEASERSIST"/>
</dbReference>